<name>A0ABN8PMB8_9CNID</name>
<dbReference type="Proteomes" id="UP001159405">
    <property type="component" value="Unassembled WGS sequence"/>
</dbReference>
<comment type="caution">
    <text evidence="1">The sequence shown here is derived from an EMBL/GenBank/DDBJ whole genome shotgun (WGS) entry which is preliminary data.</text>
</comment>
<evidence type="ECO:0000313" key="2">
    <source>
        <dbReference type="Proteomes" id="UP001159405"/>
    </source>
</evidence>
<keyword evidence="2" id="KW-1185">Reference proteome</keyword>
<dbReference type="EMBL" id="CALNXK010000079">
    <property type="protein sequence ID" value="CAH3146687.1"/>
    <property type="molecule type" value="Genomic_DNA"/>
</dbReference>
<gene>
    <name evidence="1" type="ORF">PLOB_00045236</name>
</gene>
<reference evidence="1 2" key="1">
    <citation type="submission" date="2022-05" db="EMBL/GenBank/DDBJ databases">
        <authorList>
            <consortium name="Genoscope - CEA"/>
            <person name="William W."/>
        </authorList>
    </citation>
    <scope>NUCLEOTIDE SEQUENCE [LARGE SCALE GENOMIC DNA]</scope>
</reference>
<protein>
    <submittedName>
        <fullName evidence="1">Uncharacterized protein</fullName>
    </submittedName>
</protein>
<dbReference type="PANTHER" id="PTHR46791:SF11">
    <property type="entry name" value="INTEGRASE CATALYTIC DOMAIN-CONTAINING PROTEIN"/>
    <property type="match status" value="1"/>
</dbReference>
<dbReference type="PANTHER" id="PTHR46791">
    <property type="entry name" value="EXPRESSED PROTEIN"/>
    <property type="match status" value="1"/>
</dbReference>
<organism evidence="1 2">
    <name type="scientific">Porites lobata</name>
    <dbReference type="NCBI Taxonomy" id="104759"/>
    <lineage>
        <taxon>Eukaryota</taxon>
        <taxon>Metazoa</taxon>
        <taxon>Cnidaria</taxon>
        <taxon>Anthozoa</taxon>
        <taxon>Hexacorallia</taxon>
        <taxon>Scleractinia</taxon>
        <taxon>Fungiina</taxon>
        <taxon>Poritidae</taxon>
        <taxon>Porites</taxon>
    </lineage>
</organism>
<accession>A0ABN8PMB8</accession>
<sequence length="359" mass="40764">MQPSQSCKMAEVVRNRFGTWINEILRQLASPNLDSDSQESVFYRVETLYNTIVRFDGVHGIDDNIVNHVREVRDLLSSHSLSFSAHVAERLFTGQRGRPKYILPQEQLEFLVERRFSVPQISKLLGVSPRTVERRLSEHRLSIREMYTDMNDSDLDGLVRCILREFPNAGYKRMTGFLLARGIRLQQSRIRSAMQRVNPEGCLLRSLELNVLHRRSYQVYGPLALWHLDGNHKLIRNLDLFTAGHNRGPLSTEHNASPEQLFIQGMLSVANSEQRTAVEFANQSEIDAYGIDLDGPAPSEEWDGPINDDVGTVEVPSTECPLVNETWQLLSATIGPLSISDVHGVDIYLETITLIQNMI</sequence>
<proteinExistence type="predicted"/>
<evidence type="ECO:0000313" key="1">
    <source>
        <dbReference type="EMBL" id="CAH3146687.1"/>
    </source>
</evidence>